<evidence type="ECO:0000313" key="6">
    <source>
        <dbReference type="Proteomes" id="UP000801492"/>
    </source>
</evidence>
<evidence type="ECO:0000259" key="4">
    <source>
        <dbReference type="SMART" id="SM01330"/>
    </source>
</evidence>
<keyword evidence="1" id="KW-0217">Developmental protein</keyword>
<evidence type="ECO:0000313" key="5">
    <source>
        <dbReference type="EMBL" id="KAF2897337.1"/>
    </source>
</evidence>
<feature type="domain" description="Frizzled/Smoothened 7TM" evidence="4">
    <location>
        <begin position="1"/>
        <end position="175"/>
    </location>
</feature>
<dbReference type="PANTHER" id="PTHR11309:SF35">
    <property type="entry name" value="PROTEIN SMOOTHENED"/>
    <property type="match status" value="1"/>
</dbReference>
<gene>
    <name evidence="5" type="ORF">ILUMI_08832</name>
</gene>
<dbReference type="InterPro" id="IPR015526">
    <property type="entry name" value="Frizzled/SFRP"/>
</dbReference>
<keyword evidence="3" id="KW-1133">Transmembrane helix</keyword>
<dbReference type="GO" id="GO:0007417">
    <property type="term" value="P:central nervous system development"/>
    <property type="evidence" value="ECO:0007669"/>
    <property type="project" value="TreeGrafter"/>
</dbReference>
<feature type="transmembrane region" description="Helical" evidence="3">
    <location>
        <begin position="142"/>
        <end position="166"/>
    </location>
</feature>
<dbReference type="GO" id="GO:0030425">
    <property type="term" value="C:dendrite"/>
    <property type="evidence" value="ECO:0007669"/>
    <property type="project" value="TreeGrafter"/>
</dbReference>
<organism evidence="5 6">
    <name type="scientific">Ignelater luminosus</name>
    <name type="common">Cucubano</name>
    <name type="synonym">Pyrophorus luminosus</name>
    <dbReference type="NCBI Taxonomy" id="2038154"/>
    <lineage>
        <taxon>Eukaryota</taxon>
        <taxon>Metazoa</taxon>
        <taxon>Ecdysozoa</taxon>
        <taxon>Arthropoda</taxon>
        <taxon>Hexapoda</taxon>
        <taxon>Insecta</taxon>
        <taxon>Pterygota</taxon>
        <taxon>Neoptera</taxon>
        <taxon>Endopterygota</taxon>
        <taxon>Coleoptera</taxon>
        <taxon>Polyphaga</taxon>
        <taxon>Elateriformia</taxon>
        <taxon>Elateroidea</taxon>
        <taxon>Elateridae</taxon>
        <taxon>Agrypninae</taxon>
        <taxon>Pyrophorini</taxon>
        <taxon>Ignelater</taxon>
    </lineage>
</organism>
<feature type="transmembrane region" description="Helical" evidence="3">
    <location>
        <begin position="73"/>
        <end position="97"/>
    </location>
</feature>
<dbReference type="Gene3D" id="1.20.1070.10">
    <property type="entry name" value="Rhodopsin 7-helix transmembrane proteins"/>
    <property type="match status" value="1"/>
</dbReference>
<evidence type="ECO:0000256" key="2">
    <source>
        <dbReference type="ARBA" id="ARBA00023170"/>
    </source>
</evidence>
<dbReference type="GO" id="GO:0005113">
    <property type="term" value="F:patched binding"/>
    <property type="evidence" value="ECO:0007669"/>
    <property type="project" value="TreeGrafter"/>
</dbReference>
<dbReference type="AlphaFoldDB" id="A0A8K0D6X1"/>
<comment type="caution">
    <text evidence="5">The sequence shown here is derived from an EMBL/GenBank/DDBJ whole genome shotgun (WGS) entry which is preliminary data.</text>
</comment>
<dbReference type="Pfam" id="PF01534">
    <property type="entry name" value="Frizzled"/>
    <property type="match status" value="1"/>
</dbReference>
<dbReference type="GO" id="GO:0005929">
    <property type="term" value="C:cilium"/>
    <property type="evidence" value="ECO:0007669"/>
    <property type="project" value="TreeGrafter"/>
</dbReference>
<dbReference type="GO" id="GO:0005886">
    <property type="term" value="C:plasma membrane"/>
    <property type="evidence" value="ECO:0007669"/>
    <property type="project" value="TreeGrafter"/>
</dbReference>
<reference evidence="5" key="1">
    <citation type="submission" date="2019-08" db="EMBL/GenBank/DDBJ databases">
        <title>The genome of the North American firefly Photinus pyralis.</title>
        <authorList>
            <consortium name="Photinus pyralis genome working group"/>
            <person name="Fallon T.R."/>
            <person name="Sander Lower S.E."/>
            <person name="Weng J.-K."/>
        </authorList>
    </citation>
    <scope>NUCLEOTIDE SEQUENCE</scope>
    <source>
        <strain evidence="5">TRF0915ILg1</strain>
        <tissue evidence="5">Whole body</tissue>
    </source>
</reference>
<dbReference type="GO" id="GO:0007389">
    <property type="term" value="P:pattern specification process"/>
    <property type="evidence" value="ECO:0007669"/>
    <property type="project" value="TreeGrafter"/>
</dbReference>
<dbReference type="InterPro" id="IPR000539">
    <property type="entry name" value="Frizzled/Smoothened_7TM"/>
</dbReference>
<keyword evidence="3" id="KW-0472">Membrane</keyword>
<keyword evidence="6" id="KW-1185">Reference proteome</keyword>
<dbReference type="GO" id="GO:0007224">
    <property type="term" value="P:smoothened signaling pathway"/>
    <property type="evidence" value="ECO:0007669"/>
    <property type="project" value="TreeGrafter"/>
</dbReference>
<accession>A0A8K0D6X1</accession>
<sequence>MALGEIDGDYVLGICFVGFVNPAARIGLLLTPLGLTIIVAGYIVIQGLLLLIQVKIDSRDVISVHSSRKIRSNIVRMGVFALFMVLFCVITFVYHIYVFTNSRLWHESLENYIVCKLTSLSTDFSHCKRDTRPSVAMLQLQLLAIFGSGIAAASWVWCSATFHAWVRFIRRKGNCEVSKPVKFQKHKIIAQAFEKRKKFNEGHQISFECQHTDPVGLHFDLNSAASNEVSTTWAANLPRFVHRRGAVPEVVICSASSNSEMSYSLQQISIESRRNSGESQLSVQISEVTAKINGRIHRNRGRRKRNVTRASREFIQKTCKSKIHKKRGSTTSSESVLGTQLFNMIDNAAHSKTDVLPDLNKRRVANAGLVEESFNNIITNAKFMLPYEQDIAGNQSEDEKMSVTISESKYNIVLNNRSSSNLTLNDNLIKKSLCRDLRIKELTSSTSGIAADGKGSIEKTYYNSDSDSSNSDSSFPELKQLLHSSLNSADSTTTQNRASKQSKTSIDVAVQANAKEIVSQTGALHVSDFCDIDMKETQRHKQNKLERKIRKIKTKQR</sequence>
<dbReference type="PANTHER" id="PTHR11309">
    <property type="entry name" value="FRIZZLED"/>
    <property type="match status" value="1"/>
</dbReference>
<evidence type="ECO:0000256" key="3">
    <source>
        <dbReference type="SAM" id="Phobius"/>
    </source>
</evidence>
<protein>
    <recommendedName>
        <fullName evidence="4">Frizzled/Smoothened 7TM domain-containing protein</fullName>
    </recommendedName>
</protein>
<proteinExistence type="predicted"/>
<dbReference type="OrthoDB" id="10064659at2759"/>
<dbReference type="PRINTS" id="PR00489">
    <property type="entry name" value="FRIZZLED"/>
</dbReference>
<evidence type="ECO:0000256" key="1">
    <source>
        <dbReference type="ARBA" id="ARBA00022473"/>
    </source>
</evidence>
<name>A0A8K0D6X1_IGNLU</name>
<dbReference type="EMBL" id="VTPC01004280">
    <property type="protein sequence ID" value="KAF2897337.1"/>
    <property type="molecule type" value="Genomic_DNA"/>
</dbReference>
<feature type="transmembrane region" description="Helical" evidence="3">
    <location>
        <begin position="26"/>
        <end position="52"/>
    </location>
</feature>
<keyword evidence="3" id="KW-0812">Transmembrane</keyword>
<dbReference type="Proteomes" id="UP000801492">
    <property type="component" value="Unassembled WGS sequence"/>
</dbReference>
<keyword evidence="2" id="KW-0675">Receptor</keyword>
<dbReference type="GO" id="GO:0071679">
    <property type="term" value="P:commissural neuron axon guidance"/>
    <property type="evidence" value="ECO:0007669"/>
    <property type="project" value="TreeGrafter"/>
</dbReference>
<dbReference type="SMART" id="SM01330">
    <property type="entry name" value="Frizzled"/>
    <property type="match status" value="1"/>
</dbReference>